<dbReference type="AlphaFoldDB" id="A0A5A8E4Y5"/>
<evidence type="ECO:0000313" key="3">
    <source>
        <dbReference type="Proteomes" id="UP000322899"/>
    </source>
</evidence>
<feature type="compositionally biased region" description="Low complexity" evidence="1">
    <location>
        <begin position="617"/>
        <end position="635"/>
    </location>
</feature>
<comment type="caution">
    <text evidence="2">The sequence shown here is derived from an EMBL/GenBank/DDBJ whole genome shotgun (WGS) entry which is preliminary data.</text>
</comment>
<dbReference type="Proteomes" id="UP000322899">
    <property type="component" value="Unassembled WGS sequence"/>
</dbReference>
<reference evidence="2 3" key="1">
    <citation type="submission" date="2019-07" db="EMBL/GenBank/DDBJ databases">
        <title>Genomes of Cafeteria roenbergensis.</title>
        <authorList>
            <person name="Fischer M.G."/>
            <person name="Hackl T."/>
            <person name="Roman M."/>
        </authorList>
    </citation>
    <scope>NUCLEOTIDE SEQUENCE [LARGE SCALE GENOMIC DNA]</scope>
    <source>
        <strain evidence="2 3">E4-10P</strain>
    </source>
</reference>
<gene>
    <name evidence="2" type="ORF">FNF27_06178</name>
</gene>
<name>A0A5A8E4Y5_CAFRO</name>
<accession>A0A5A8E4Y5</accession>
<feature type="region of interest" description="Disordered" evidence="1">
    <location>
        <begin position="242"/>
        <end position="292"/>
    </location>
</feature>
<dbReference type="EMBL" id="VLTO01000051">
    <property type="protein sequence ID" value="KAA0171907.1"/>
    <property type="molecule type" value="Genomic_DNA"/>
</dbReference>
<feature type="region of interest" description="Disordered" evidence="1">
    <location>
        <begin position="883"/>
        <end position="950"/>
    </location>
</feature>
<feature type="compositionally biased region" description="Polar residues" evidence="1">
    <location>
        <begin position="507"/>
        <end position="518"/>
    </location>
</feature>
<feature type="region of interest" description="Disordered" evidence="1">
    <location>
        <begin position="602"/>
        <end position="764"/>
    </location>
</feature>
<feature type="compositionally biased region" description="Low complexity" evidence="1">
    <location>
        <begin position="476"/>
        <end position="492"/>
    </location>
</feature>
<feature type="compositionally biased region" description="Low complexity" evidence="1">
    <location>
        <begin position="741"/>
        <end position="764"/>
    </location>
</feature>
<feature type="compositionally biased region" description="Low complexity" evidence="1">
    <location>
        <begin position="522"/>
        <end position="542"/>
    </location>
</feature>
<feature type="compositionally biased region" description="Low complexity" evidence="1">
    <location>
        <begin position="710"/>
        <end position="725"/>
    </location>
</feature>
<feature type="compositionally biased region" description="Low complexity" evidence="1">
    <location>
        <begin position="646"/>
        <end position="668"/>
    </location>
</feature>
<feature type="region of interest" description="Disordered" evidence="1">
    <location>
        <begin position="436"/>
        <end position="461"/>
    </location>
</feature>
<proteinExistence type="predicted"/>
<evidence type="ECO:0000313" key="2">
    <source>
        <dbReference type="EMBL" id="KAA0171907.1"/>
    </source>
</evidence>
<protein>
    <submittedName>
        <fullName evidence="2">Uncharacterized protein</fullName>
    </submittedName>
</protein>
<feature type="region of interest" description="Disordered" evidence="1">
    <location>
        <begin position="476"/>
        <end position="585"/>
    </location>
</feature>
<sequence>MTSGRRASQEAAAPAGSAGAALVSSPEGEALLNEALAVLGQTSPCAKQAAAARAESEAACKAAAEDALRLWERLRPNFRTAAWEAMEDALLAARLLETVAKGRATSRSILATPAGIFFILRVHPQRQKRALAATPIVRILCGLAHSPNLRGFAVPLICDLANNGALAAGALEDAGALAFLLWLATSASGAWAFRVFPTIRTWLREDPELGARLAGPGAVAAVTASLESLRFRLATAVTALNKANEDRRSQRRPSPRTHRSVETAPQPSPGRARGRDPRLRNGARRSNRRGESWRGPAESAVIVAVDEWNKMSPLLAELVRSCRQLAAALASSAAAASSVRAVLALLIPLDRTTGIGLRAGLDFLAAVLREAADGRRLAAEARIEGVLSRIGGARGRELVEELANGLRMRYCASSPLAPQQRPAAARVIRAIAPAASRADAKAKARQPSPASGAAAKRPLPMPASSALSAPVLVVGPASSSATPARSSSTASTMDLAAPGSPRDTDLSPASGTMATSPPTVSPTGDPAGAGTAPGHGAPKQQPAAPPAAPGAHRGPRVSPPVLPGTAGAQAVGGFPPSKARGRNHGGAIGQAYALAAAVDADGDAHPRHGVDPDPPLAAASTSAPAEPASGATEAAGRADEDAASPARQAGGERATAAAASAPSAGADAAARRAEDDGAVAPPEADAPGVRAAPLTSSPVSAGESAGRKSPAAIALAAVGAAAGETGPPPAVRRSAGSVQRASPSNASADGADAAADATDSADAADGAAAADTDTAGGVAADADAVANAGAAAAGAAAAGAAAAGAAADADAVANAGAAAAGESPLAAADAAPAASPAEQVWADVCLPASPSISPDVSGFVSPMSPNADSPVRSTLPQLDEAAAATGVRTHSDAAGDDSAGWSDGEGDSASELRAASATPSGSMSADLSPAPSPAWRSRLRDEAEGSDDGF</sequence>
<evidence type="ECO:0000256" key="1">
    <source>
        <dbReference type="SAM" id="MobiDB-lite"/>
    </source>
</evidence>
<organism evidence="2 3">
    <name type="scientific">Cafeteria roenbergensis</name>
    <name type="common">Marine flagellate</name>
    <dbReference type="NCBI Taxonomy" id="33653"/>
    <lineage>
        <taxon>Eukaryota</taxon>
        <taxon>Sar</taxon>
        <taxon>Stramenopiles</taxon>
        <taxon>Bigyra</taxon>
        <taxon>Opalozoa</taxon>
        <taxon>Bicosoecida</taxon>
        <taxon>Cafeteriaceae</taxon>
        <taxon>Cafeteria</taxon>
    </lineage>
</organism>
<feature type="compositionally biased region" description="Basic and acidic residues" evidence="1">
    <location>
        <begin position="602"/>
        <end position="611"/>
    </location>
</feature>
<feature type="compositionally biased region" description="Basic residues" evidence="1">
    <location>
        <begin position="249"/>
        <end position="258"/>
    </location>
</feature>